<organism evidence="2 3">
    <name type="scientific">Barnesiella viscericola</name>
    <dbReference type="NCBI Taxonomy" id="397865"/>
    <lineage>
        <taxon>Bacteria</taxon>
        <taxon>Pseudomonadati</taxon>
        <taxon>Bacteroidota</taxon>
        <taxon>Bacteroidia</taxon>
        <taxon>Bacteroidales</taxon>
        <taxon>Barnesiellaceae</taxon>
        <taxon>Barnesiella</taxon>
    </lineage>
</organism>
<dbReference type="Gene3D" id="2.130.10.10">
    <property type="entry name" value="YVTN repeat-like/Quinoprotein amine dehydrogenase"/>
    <property type="match status" value="1"/>
</dbReference>
<protein>
    <recommendedName>
        <fullName evidence="4">SMP-30/Gluconolactonase/LRE-like region domain-containing protein</fullName>
    </recommendedName>
</protein>
<feature type="chain" id="PRO_5036746222" description="SMP-30/Gluconolactonase/LRE-like region domain-containing protein" evidence="1">
    <location>
        <begin position="19"/>
        <end position="297"/>
    </location>
</feature>
<dbReference type="PROSITE" id="PS51257">
    <property type="entry name" value="PROKAR_LIPOPROTEIN"/>
    <property type="match status" value="1"/>
</dbReference>
<dbReference type="EMBL" id="DYUD01000015">
    <property type="protein sequence ID" value="HJG88797.1"/>
    <property type="molecule type" value="Genomic_DNA"/>
</dbReference>
<proteinExistence type="predicted"/>
<dbReference type="InterPro" id="IPR015943">
    <property type="entry name" value="WD40/YVTN_repeat-like_dom_sf"/>
</dbReference>
<reference evidence="2" key="1">
    <citation type="journal article" date="2021" name="PeerJ">
        <title>Extensive microbial diversity within the chicken gut microbiome revealed by metagenomics and culture.</title>
        <authorList>
            <person name="Gilroy R."/>
            <person name="Ravi A."/>
            <person name="Getino M."/>
            <person name="Pursley I."/>
            <person name="Horton D.L."/>
            <person name="Alikhan N.F."/>
            <person name="Baker D."/>
            <person name="Gharbi K."/>
            <person name="Hall N."/>
            <person name="Watson M."/>
            <person name="Adriaenssens E.M."/>
            <person name="Foster-Nyarko E."/>
            <person name="Jarju S."/>
            <person name="Secka A."/>
            <person name="Antonio M."/>
            <person name="Oren A."/>
            <person name="Chaudhuri R.R."/>
            <person name="La Ragione R."/>
            <person name="Hildebrand F."/>
            <person name="Pallen M.J."/>
        </authorList>
    </citation>
    <scope>NUCLEOTIDE SEQUENCE</scope>
    <source>
        <strain evidence="2">CHK121-7720</strain>
    </source>
</reference>
<evidence type="ECO:0008006" key="4">
    <source>
        <dbReference type="Google" id="ProtNLM"/>
    </source>
</evidence>
<dbReference type="RefSeq" id="WP_273305832.1">
    <property type="nucleotide sequence ID" value="NZ_DYUD01000015.1"/>
</dbReference>
<dbReference type="Proteomes" id="UP000757103">
    <property type="component" value="Unassembled WGS sequence"/>
</dbReference>
<gene>
    <name evidence="2" type="ORF">K8U91_04885</name>
</gene>
<comment type="caution">
    <text evidence="2">The sequence shown here is derived from an EMBL/GenBank/DDBJ whole genome shotgun (WGS) entry which is preliminary data.</text>
</comment>
<name>A0A921MQZ8_9BACT</name>
<evidence type="ECO:0000313" key="3">
    <source>
        <dbReference type="Proteomes" id="UP000757103"/>
    </source>
</evidence>
<keyword evidence="1" id="KW-0732">Signal</keyword>
<sequence length="297" mass="31849">MKKMVSMACMGLSFLLLACGTQKQKAESQAPTVVQDGIRFCESTYPYDGGMLIANFGTEQLNPLNTEGKGYILYYKEGKTSTFIPADGNLSAPKGMYVGKGHLFVCDVNKILVYNLANREAAPRTLTLPEGCLFANDLAAVGDTLYASVTNADKIFKIDISDMDHLGAPVEWFTVPGPNGLLADGQSLYIASYPADGNTQPQHTIYRVADVAAPALEKVIETPGQYDGIAFSSDSTALYITNWAPAGLSRVDLNTGTVTPVSISLDQPLVGPADITVIDQHVYIPDLPNSRVVVISE</sequence>
<evidence type="ECO:0000256" key="1">
    <source>
        <dbReference type="SAM" id="SignalP"/>
    </source>
</evidence>
<dbReference type="AlphaFoldDB" id="A0A921MQZ8"/>
<evidence type="ECO:0000313" key="2">
    <source>
        <dbReference type="EMBL" id="HJG88797.1"/>
    </source>
</evidence>
<feature type="signal peptide" evidence="1">
    <location>
        <begin position="1"/>
        <end position="18"/>
    </location>
</feature>
<reference evidence="2" key="2">
    <citation type="submission" date="2021-09" db="EMBL/GenBank/DDBJ databases">
        <authorList>
            <person name="Gilroy R."/>
        </authorList>
    </citation>
    <scope>NUCLEOTIDE SEQUENCE</scope>
    <source>
        <strain evidence="2">CHK121-7720</strain>
    </source>
</reference>
<accession>A0A921MQZ8</accession>
<dbReference type="SUPFAM" id="SSF63829">
    <property type="entry name" value="Calcium-dependent phosphotriesterase"/>
    <property type="match status" value="1"/>
</dbReference>